<keyword evidence="2" id="KW-0472">Membrane</keyword>
<feature type="compositionally biased region" description="Low complexity" evidence="1">
    <location>
        <begin position="271"/>
        <end position="285"/>
    </location>
</feature>
<feature type="region of interest" description="Disordered" evidence="1">
    <location>
        <begin position="271"/>
        <end position="294"/>
    </location>
</feature>
<keyword evidence="5" id="KW-1185">Reference proteome</keyword>
<evidence type="ECO:0000313" key="5">
    <source>
        <dbReference type="Proteomes" id="UP000319865"/>
    </source>
</evidence>
<proteinExistence type="predicted"/>
<feature type="compositionally biased region" description="Polar residues" evidence="1">
    <location>
        <begin position="95"/>
        <end position="113"/>
    </location>
</feature>
<feature type="compositionally biased region" description="Polar residues" evidence="1">
    <location>
        <begin position="122"/>
        <end position="133"/>
    </location>
</feature>
<gene>
    <name evidence="4" type="ORF">FHU33_4346</name>
</gene>
<evidence type="ECO:0000313" key="4">
    <source>
        <dbReference type="EMBL" id="TQN37683.1"/>
    </source>
</evidence>
<dbReference type="EMBL" id="VFQE01000002">
    <property type="protein sequence ID" value="TQN37683.1"/>
    <property type="molecule type" value="Genomic_DNA"/>
</dbReference>
<reference evidence="4 5" key="1">
    <citation type="submission" date="2019-06" db="EMBL/GenBank/DDBJ databases">
        <title>Sequencing the genomes of 1000 actinobacteria strains.</title>
        <authorList>
            <person name="Klenk H.-P."/>
        </authorList>
    </citation>
    <scope>NUCLEOTIDE SEQUENCE [LARGE SCALE GENOMIC DNA]</scope>
    <source>
        <strain evidence="4 5">DSM 46837</strain>
    </source>
</reference>
<evidence type="ECO:0000256" key="1">
    <source>
        <dbReference type="SAM" id="MobiDB-lite"/>
    </source>
</evidence>
<sequence>MSRSRLPLPPVPAAASRGGARPATPARPAAPLTSVAPFQAVPAPEPRLELSADDSFVPAAPAAGLRGDLLERPARVQPAPAPARPSRSWPDAEPSLSSTGPSGLRSTGPSGLRSSGRLPRVPSQTTASGSSSPAYGDWTKPSRDSVVAADPEVYDDAPVASAPGTTAIPERSVRRRSEDADVVDSLDDAPTPVRGHGTGPVGGRAAMRAERQAADAARRKAEGRKGSAVAVLEEDEPRKPRRVLTGLLAMTVVALAVLGVYTFVSPETQETAAQTPATPSASAPALPDVDSLPALPTDPIEVDPVVATPVRVPVTVLNSTDINGLAAKVAATIAGGGWETPAVGAYLADDVAASTVFFTEGDENQRQAALQLVEMFPLLQGPTPRFFELPADVQAPALVVVTTGDWQP</sequence>
<dbReference type="Gene3D" id="3.30.70.2390">
    <property type="match status" value="1"/>
</dbReference>
<dbReference type="InterPro" id="IPR027381">
    <property type="entry name" value="LytR/CpsA/Psr_C"/>
</dbReference>
<protein>
    <submittedName>
        <fullName evidence="4">LytR cell envelope-related transcriptional attenuator</fullName>
    </submittedName>
</protein>
<evidence type="ECO:0000256" key="2">
    <source>
        <dbReference type="SAM" id="Phobius"/>
    </source>
</evidence>
<name>A0A543P0Y7_9ACTN</name>
<keyword evidence="2" id="KW-1133">Transmembrane helix</keyword>
<dbReference type="AlphaFoldDB" id="A0A543P0Y7"/>
<keyword evidence="2" id="KW-0812">Transmembrane</keyword>
<accession>A0A543P0Y7</accession>
<organism evidence="4 5">
    <name type="scientific">Blastococcus colisei</name>
    <dbReference type="NCBI Taxonomy" id="1564162"/>
    <lineage>
        <taxon>Bacteria</taxon>
        <taxon>Bacillati</taxon>
        <taxon>Actinomycetota</taxon>
        <taxon>Actinomycetes</taxon>
        <taxon>Geodermatophilales</taxon>
        <taxon>Geodermatophilaceae</taxon>
        <taxon>Blastococcus</taxon>
    </lineage>
</organism>
<feature type="region of interest" description="Disordered" evidence="1">
    <location>
        <begin position="1"/>
        <end position="38"/>
    </location>
</feature>
<feature type="region of interest" description="Disordered" evidence="1">
    <location>
        <begin position="66"/>
        <end position="205"/>
    </location>
</feature>
<feature type="compositionally biased region" description="Low complexity" evidence="1">
    <location>
        <begin position="13"/>
        <end position="31"/>
    </location>
</feature>
<feature type="transmembrane region" description="Helical" evidence="2">
    <location>
        <begin position="243"/>
        <end position="264"/>
    </location>
</feature>
<evidence type="ECO:0000259" key="3">
    <source>
        <dbReference type="Pfam" id="PF13399"/>
    </source>
</evidence>
<comment type="caution">
    <text evidence="4">The sequence shown here is derived from an EMBL/GenBank/DDBJ whole genome shotgun (WGS) entry which is preliminary data.</text>
</comment>
<feature type="domain" description="LytR/CpsA/Psr regulator C-terminal" evidence="3">
    <location>
        <begin position="311"/>
        <end position="404"/>
    </location>
</feature>
<dbReference type="OrthoDB" id="5198709at2"/>
<dbReference type="Proteomes" id="UP000319865">
    <property type="component" value="Unassembled WGS sequence"/>
</dbReference>
<dbReference type="Pfam" id="PF13399">
    <property type="entry name" value="LytR_C"/>
    <property type="match status" value="1"/>
</dbReference>